<evidence type="ECO:0000313" key="2">
    <source>
        <dbReference type="EMBL" id="SFQ26070.1"/>
    </source>
</evidence>
<organism evidence="2 3">
    <name type="scientific">Tranquillimonas alkanivorans</name>
    <dbReference type="NCBI Taxonomy" id="441119"/>
    <lineage>
        <taxon>Bacteria</taxon>
        <taxon>Pseudomonadati</taxon>
        <taxon>Pseudomonadota</taxon>
        <taxon>Alphaproteobacteria</taxon>
        <taxon>Rhodobacterales</taxon>
        <taxon>Roseobacteraceae</taxon>
        <taxon>Tranquillimonas</taxon>
    </lineage>
</organism>
<dbReference type="Proteomes" id="UP000199356">
    <property type="component" value="Unassembled WGS sequence"/>
</dbReference>
<gene>
    <name evidence="2" type="ORF">SAMN04488047_1772</name>
</gene>
<protein>
    <submittedName>
        <fullName evidence="2">Uncharacterized protein</fullName>
    </submittedName>
</protein>
<evidence type="ECO:0000313" key="3">
    <source>
        <dbReference type="Proteomes" id="UP000199356"/>
    </source>
</evidence>
<evidence type="ECO:0000256" key="1">
    <source>
        <dbReference type="SAM" id="MobiDB-lite"/>
    </source>
</evidence>
<proteinExistence type="predicted"/>
<feature type="compositionally biased region" description="Basic and acidic residues" evidence="1">
    <location>
        <begin position="144"/>
        <end position="157"/>
    </location>
</feature>
<sequence length="157" mass="17907">MRPRIPRRAMSEEQLEGYAGLSGPLSYRSWIERRLSESLGFPVDFGEPAAFFERLDKSAPREPGRLVPLYVCRSGLDEARNASEVSWSRRNQMYLATPRAKMSEVRQFLTIRSRLLWRAEKLKTAGGRMAIRAGAMQATLPKPPADRSPERDILEDL</sequence>
<accession>A0A1I5X2D9</accession>
<keyword evidence="3" id="KW-1185">Reference proteome</keyword>
<feature type="region of interest" description="Disordered" evidence="1">
    <location>
        <begin position="135"/>
        <end position="157"/>
    </location>
</feature>
<dbReference type="EMBL" id="FOXA01000077">
    <property type="protein sequence ID" value="SFQ26070.1"/>
    <property type="molecule type" value="Genomic_DNA"/>
</dbReference>
<dbReference type="AlphaFoldDB" id="A0A1I5X2D9"/>
<reference evidence="2 3" key="1">
    <citation type="submission" date="2016-10" db="EMBL/GenBank/DDBJ databases">
        <authorList>
            <person name="de Groot N.N."/>
        </authorList>
    </citation>
    <scope>NUCLEOTIDE SEQUENCE [LARGE SCALE GENOMIC DNA]</scope>
    <source>
        <strain evidence="2 3">DSM 19547</strain>
    </source>
</reference>
<name>A0A1I5X2D9_9RHOB</name>